<dbReference type="STRING" id="692275.M3D8I8"/>
<feature type="compositionally biased region" description="Pro residues" evidence="1">
    <location>
        <begin position="329"/>
        <end position="339"/>
    </location>
</feature>
<dbReference type="GeneID" id="27899062"/>
<accession>M3D8I8</accession>
<dbReference type="HOGENOM" id="CLU_363779_0_0_1"/>
<dbReference type="AlphaFoldDB" id="M3D8I8"/>
<dbReference type="eggNOG" id="ENOG502STHN">
    <property type="taxonomic scope" value="Eukaryota"/>
</dbReference>
<name>M3D8I8_SPHMS</name>
<evidence type="ECO:0000313" key="2">
    <source>
        <dbReference type="EMBL" id="EMF14430.1"/>
    </source>
</evidence>
<proteinExistence type="predicted"/>
<sequence>MMNFRSRGVSAALSTADLDAPLSKTTTLRTGKERARDDQPVEDALAAGVQLISLTSGTDGGADGLLQYIGDHEDIAFMMTEAREENSQFDSSTPREPRALRLSVSTNESTHDANKRVKIEVYLNGALCDVHLVKHREEGLEATYTTNGTRIHEQVDMPWVYQPSATRPSSAQTAKTRWLGTSLALKEEVSRRGLDRWGRRPPAADFLAALADVSLPAGLVDHAHMGIVDIIVVSGTDVRDSGIGGSMARSKRSRSKKHDLRSAVSSSDLPQSSPVRGLSSAGASERAGEGWLGEPPSPDASKSPRADDNPFAGGRGAKPAEPLRSYAAPAPPSTSPAGPPVRRQRPRKPNDKLNLPRAAARRTVAETEQAAKEFAENHGIAWRKDAVIENFMDRRGAARGNRSLTHRILDLQKMTAKNRAAAVRHLQQDYPAEPVTPARAQKKRKVIPFKPGTPSSNLLAAFMQSPPSPKPAAAEVVPEEGTTGSRIRTRADMAIAYGAPPNGRLVALLKACSSPNLDERRDTPLAIESSSSVEQKTGRAARVAPLIPQSSRRTTRRNPGRLDDPTPEEAIAGFLIPESCFGSAISYSANHPQRQVAKSRPEKFEEDEVIVGMRFVVV</sequence>
<dbReference type="EMBL" id="KB456262">
    <property type="protein sequence ID" value="EMF14430.1"/>
    <property type="molecule type" value="Genomic_DNA"/>
</dbReference>
<reference evidence="2 3" key="1">
    <citation type="journal article" date="2012" name="PLoS Pathog.">
        <title>Diverse lifestyles and strategies of plant pathogenesis encoded in the genomes of eighteen Dothideomycetes fungi.</title>
        <authorList>
            <person name="Ohm R.A."/>
            <person name="Feau N."/>
            <person name="Henrissat B."/>
            <person name="Schoch C.L."/>
            <person name="Horwitz B.A."/>
            <person name="Barry K.W."/>
            <person name="Condon B.J."/>
            <person name="Copeland A.C."/>
            <person name="Dhillon B."/>
            <person name="Glaser F."/>
            <person name="Hesse C.N."/>
            <person name="Kosti I."/>
            <person name="LaButti K."/>
            <person name="Lindquist E.A."/>
            <person name="Lucas S."/>
            <person name="Salamov A.A."/>
            <person name="Bradshaw R.E."/>
            <person name="Ciuffetti L."/>
            <person name="Hamelin R.C."/>
            <person name="Kema G.H.J."/>
            <person name="Lawrence C."/>
            <person name="Scott J.A."/>
            <person name="Spatafora J.W."/>
            <person name="Turgeon B.G."/>
            <person name="de Wit P.J.G.M."/>
            <person name="Zhong S."/>
            <person name="Goodwin S.B."/>
            <person name="Grigoriev I.V."/>
        </authorList>
    </citation>
    <scope>NUCLEOTIDE SEQUENCE [LARGE SCALE GENOMIC DNA]</scope>
    <source>
        <strain evidence="2 3">SO2202</strain>
    </source>
</reference>
<feature type="region of interest" description="Disordered" evidence="1">
    <location>
        <begin position="465"/>
        <end position="484"/>
    </location>
</feature>
<feature type="compositionally biased region" description="Basic residues" evidence="1">
    <location>
        <begin position="249"/>
        <end position="259"/>
    </location>
</feature>
<keyword evidence="3" id="KW-1185">Reference proteome</keyword>
<feature type="region of interest" description="Disordered" evidence="1">
    <location>
        <begin position="239"/>
        <end position="361"/>
    </location>
</feature>
<dbReference type="Proteomes" id="UP000016931">
    <property type="component" value="Unassembled WGS sequence"/>
</dbReference>
<evidence type="ECO:0000313" key="3">
    <source>
        <dbReference type="Proteomes" id="UP000016931"/>
    </source>
</evidence>
<gene>
    <name evidence="2" type="ORF">SEPMUDRAFT_124597</name>
</gene>
<protein>
    <submittedName>
        <fullName evidence="2">Uncharacterized protein</fullName>
    </submittedName>
</protein>
<organism evidence="2 3">
    <name type="scientific">Sphaerulina musiva (strain SO2202)</name>
    <name type="common">Poplar stem canker fungus</name>
    <name type="synonym">Septoria musiva</name>
    <dbReference type="NCBI Taxonomy" id="692275"/>
    <lineage>
        <taxon>Eukaryota</taxon>
        <taxon>Fungi</taxon>
        <taxon>Dikarya</taxon>
        <taxon>Ascomycota</taxon>
        <taxon>Pezizomycotina</taxon>
        <taxon>Dothideomycetes</taxon>
        <taxon>Dothideomycetidae</taxon>
        <taxon>Mycosphaerellales</taxon>
        <taxon>Mycosphaerellaceae</taxon>
        <taxon>Sphaerulina</taxon>
    </lineage>
</organism>
<evidence type="ECO:0000256" key="1">
    <source>
        <dbReference type="SAM" id="MobiDB-lite"/>
    </source>
</evidence>
<feature type="region of interest" description="Disordered" evidence="1">
    <location>
        <begin position="548"/>
        <end position="567"/>
    </location>
</feature>
<dbReference type="OMA" id="HEDIAFM"/>
<feature type="compositionally biased region" description="Polar residues" evidence="1">
    <location>
        <begin position="263"/>
        <end position="274"/>
    </location>
</feature>
<dbReference type="RefSeq" id="XP_016762551.1">
    <property type="nucleotide sequence ID" value="XM_016901925.1"/>
</dbReference>